<dbReference type="RefSeq" id="WP_013618880.1">
    <property type="nucleotide sequence ID" value="NC_015164.1"/>
</dbReference>
<sequence length="128" mass="14831">MDAGYTMHTTGTMLMEVTLHSSYNQTLKSSDFYLTENDGKYPPYRKSVKIYSANTYLNNPPLSNITLNAGESKTVYIHTYELFKNGNDSYSYTTTPPFIITLHYRDAALTGDQIDVEYDTRSYWEKYR</sequence>
<dbReference type="HOGENOM" id="CLU_1955227_0_0_10"/>
<accession>F0R2G9</accession>
<dbReference type="EMBL" id="CP002530">
    <property type="protein sequence ID" value="ADY37507.1"/>
    <property type="molecule type" value="Genomic_DNA"/>
</dbReference>
<proteinExistence type="predicted"/>
<evidence type="ECO:0000313" key="1">
    <source>
        <dbReference type="EMBL" id="ADY37507.1"/>
    </source>
</evidence>
<dbReference type="AlphaFoldDB" id="F0R2G9"/>
<gene>
    <name evidence="1" type="ordered locus">Bacsa_2977</name>
</gene>
<dbReference type="Proteomes" id="UP000007486">
    <property type="component" value="Chromosome"/>
</dbReference>
<name>F0R2G9_PHOSB</name>
<evidence type="ECO:0000313" key="2">
    <source>
        <dbReference type="Proteomes" id="UP000007486"/>
    </source>
</evidence>
<dbReference type="KEGG" id="bsa:Bacsa_2977"/>
<organism evidence="1 2">
    <name type="scientific">Phocaeicola salanitronis (strain DSM 18170 / JCM 13657 / CCUG 60908 / BL78)</name>
    <name type="common">Bacteroides salanitronis</name>
    <dbReference type="NCBI Taxonomy" id="667015"/>
    <lineage>
        <taxon>Bacteria</taxon>
        <taxon>Pseudomonadati</taxon>
        <taxon>Bacteroidota</taxon>
        <taxon>Bacteroidia</taxon>
        <taxon>Bacteroidales</taxon>
        <taxon>Bacteroidaceae</taxon>
        <taxon>Phocaeicola</taxon>
    </lineage>
</organism>
<keyword evidence="2" id="KW-1185">Reference proteome</keyword>
<dbReference type="STRING" id="667015.Bacsa_2977"/>
<protein>
    <submittedName>
        <fullName evidence="1">Uncharacterized protein</fullName>
    </submittedName>
</protein>
<reference evidence="1 2" key="1">
    <citation type="journal article" date="2011" name="Stand. Genomic Sci.">
        <title>Complete genome sequence of Bacteroides salanitronis type strain (BL78).</title>
        <authorList>
            <person name="Gronow S."/>
            <person name="Held B."/>
            <person name="Lucas S."/>
            <person name="Lapidus A."/>
            <person name="Del Rio T.G."/>
            <person name="Nolan M."/>
            <person name="Tice H."/>
            <person name="Deshpande S."/>
            <person name="Cheng J.F."/>
            <person name="Pitluck S."/>
            <person name="Liolios K."/>
            <person name="Pagani I."/>
            <person name="Ivanova N."/>
            <person name="Mavromatis K."/>
            <person name="Pati A."/>
            <person name="Tapia R."/>
            <person name="Han C."/>
            <person name="Goodwin L."/>
            <person name="Chen A."/>
            <person name="Palaniappan K."/>
            <person name="Land M."/>
            <person name="Hauser L."/>
            <person name="Chang Y.J."/>
            <person name="Jeffries C.D."/>
            <person name="Brambilla E.M."/>
            <person name="Rohde M."/>
            <person name="Goker M."/>
            <person name="Detter J.C."/>
            <person name="Woyke T."/>
            <person name="Bristow J."/>
            <person name="Markowitz V."/>
            <person name="Hugenholtz P."/>
            <person name="Kyrpides N.C."/>
            <person name="Klenk H.P."/>
            <person name="Eisen J.A."/>
        </authorList>
    </citation>
    <scope>NUCLEOTIDE SEQUENCE [LARGE SCALE GENOMIC DNA]</scope>
    <source>
        <strain evidence="1 2">DSM 18170</strain>
    </source>
</reference>